<dbReference type="SUPFAM" id="SSF54277">
    <property type="entry name" value="CAD &amp; PB1 domains"/>
    <property type="match status" value="1"/>
</dbReference>
<dbReference type="OrthoDB" id="441278at2759"/>
<dbReference type="EMBL" id="OU895878">
    <property type="protein sequence ID" value="CAG9803647.1"/>
    <property type="molecule type" value="Genomic_DNA"/>
</dbReference>
<evidence type="ECO:0000256" key="1">
    <source>
        <dbReference type="SAM" id="MobiDB-lite"/>
    </source>
</evidence>
<feature type="compositionally biased region" description="Low complexity" evidence="1">
    <location>
        <begin position="268"/>
        <end position="292"/>
    </location>
</feature>
<feature type="compositionally biased region" description="Low complexity" evidence="1">
    <location>
        <begin position="188"/>
        <end position="200"/>
    </location>
</feature>
<evidence type="ECO:0000313" key="4">
    <source>
        <dbReference type="Proteomes" id="UP001153620"/>
    </source>
</evidence>
<dbReference type="Gene3D" id="3.10.20.90">
    <property type="entry name" value="Phosphatidylinositol 3-kinase Catalytic Subunit, Chain A, domain 1"/>
    <property type="match status" value="1"/>
</dbReference>
<protein>
    <recommendedName>
        <fullName evidence="2">UBA domain-containing protein</fullName>
    </recommendedName>
</protein>
<proteinExistence type="predicted"/>
<evidence type="ECO:0000313" key="3">
    <source>
        <dbReference type="EMBL" id="CAG9803647.1"/>
    </source>
</evidence>
<dbReference type="InterPro" id="IPR009060">
    <property type="entry name" value="UBA-like_sf"/>
</dbReference>
<feature type="compositionally biased region" description="Basic and acidic residues" evidence="1">
    <location>
        <begin position="121"/>
        <end position="133"/>
    </location>
</feature>
<reference evidence="3" key="2">
    <citation type="submission" date="2022-10" db="EMBL/GenBank/DDBJ databases">
        <authorList>
            <consortium name="ENA_rothamsted_submissions"/>
            <consortium name="culmorum"/>
            <person name="King R."/>
        </authorList>
    </citation>
    <scope>NUCLEOTIDE SEQUENCE</scope>
</reference>
<feature type="region of interest" description="Disordered" evidence="1">
    <location>
        <begin position="113"/>
        <end position="133"/>
    </location>
</feature>
<feature type="domain" description="UBA" evidence="2">
    <location>
        <begin position="599"/>
        <end position="644"/>
    </location>
</feature>
<organism evidence="3 4">
    <name type="scientific">Chironomus riparius</name>
    <dbReference type="NCBI Taxonomy" id="315576"/>
    <lineage>
        <taxon>Eukaryota</taxon>
        <taxon>Metazoa</taxon>
        <taxon>Ecdysozoa</taxon>
        <taxon>Arthropoda</taxon>
        <taxon>Hexapoda</taxon>
        <taxon>Insecta</taxon>
        <taxon>Pterygota</taxon>
        <taxon>Neoptera</taxon>
        <taxon>Endopterygota</taxon>
        <taxon>Diptera</taxon>
        <taxon>Nematocera</taxon>
        <taxon>Chironomoidea</taxon>
        <taxon>Chironomidae</taxon>
        <taxon>Chironominae</taxon>
        <taxon>Chironomus</taxon>
    </lineage>
</organism>
<evidence type="ECO:0000259" key="2">
    <source>
        <dbReference type="PROSITE" id="PS50030"/>
    </source>
</evidence>
<feature type="region of interest" description="Disordered" evidence="1">
    <location>
        <begin position="268"/>
        <end position="298"/>
    </location>
</feature>
<feature type="region of interest" description="Disordered" evidence="1">
    <location>
        <begin position="186"/>
        <end position="219"/>
    </location>
</feature>
<dbReference type="InterPro" id="IPR015940">
    <property type="entry name" value="UBA"/>
</dbReference>
<feature type="compositionally biased region" description="Polar residues" evidence="1">
    <location>
        <begin position="510"/>
        <end position="521"/>
    </location>
</feature>
<dbReference type="SUPFAM" id="SSF46934">
    <property type="entry name" value="UBA-like"/>
    <property type="match status" value="1"/>
</dbReference>
<dbReference type="Gene3D" id="1.10.8.10">
    <property type="entry name" value="DNA helicase RuvA subunit, C-terminal domain"/>
    <property type="match status" value="1"/>
</dbReference>
<dbReference type="PROSITE" id="PS50030">
    <property type="entry name" value="UBA"/>
    <property type="match status" value="1"/>
</dbReference>
<feature type="region of interest" description="Disordered" evidence="1">
    <location>
        <begin position="510"/>
        <end position="531"/>
    </location>
</feature>
<accession>A0A9N9WPD0</accession>
<gene>
    <name evidence="3" type="ORF">CHIRRI_LOCUS6545</name>
</gene>
<sequence length="650" mass="73575">MNYRAIKVCVSIDNSVENFYIKFDITEHFSRFYHLRENVFKRNPSVNSPNLKVYWIDADNDEILISCDEDFAVYLEEGKGRKLFFSVTNNNSQNNESQEEDSIPMESEFIETTQRKCKKGHKDDEKRSRRVEKLSKKLRHYEEACKNEEERSKCRQPEKREVKNNERLERARRRVEQIRTIISSIDPANLNSSNTNEANNPGPSTTSNEATPQSSDLPFSPETVRLLSNAIANCLQPCNLINKVLNEVYAIIPQVMEQASDVLTSNIDQQDQQQQTEVPKNTTATNTSNANTPLLDRNSNQEIEELFKEAAKELEKMNEIVNSNKMETSTSSSFTGITQIERVFKNINDSAISDATIIDMNSSRNSQDQLDSSFPEESMNEEHFKVITPPKSMRSRESSIEIHDVSSVMSDDSRDWTLLSQDELSIEPVPAQRNVDPKTGAIPKNINQVSVDAEIQTNEDKADSIKSVSIETQTPSSLLSGMNQQQLQASVQKSIDIVQKSIESIHKSIETSAQKPENSPQVEVPVEQPKSVTEKEISVEKPNVVPDVNMRRDIYPNLPPSAPVIPETSQANLNAARLSQIINNNKPQQKFEPAVVVYDPNPKINSAVHTMMNMGFSNEDNWLTQLLINVDGDIAKALNFLTPQPKNRKQ</sequence>
<dbReference type="SMART" id="SM00165">
    <property type="entry name" value="UBA"/>
    <property type="match status" value="1"/>
</dbReference>
<dbReference type="AlphaFoldDB" id="A0A9N9WPD0"/>
<dbReference type="Proteomes" id="UP001153620">
    <property type="component" value="Chromosome 2"/>
</dbReference>
<reference evidence="3" key="1">
    <citation type="submission" date="2022-01" db="EMBL/GenBank/DDBJ databases">
        <authorList>
            <person name="King R."/>
        </authorList>
    </citation>
    <scope>NUCLEOTIDE SEQUENCE</scope>
</reference>
<name>A0A9N9WPD0_9DIPT</name>
<keyword evidence="4" id="KW-1185">Reference proteome</keyword>
<feature type="compositionally biased region" description="Polar residues" evidence="1">
    <location>
        <begin position="201"/>
        <end position="217"/>
    </location>
</feature>